<organism evidence="2 3">
    <name type="scientific">Oxynema aestuarii AP17</name>
    <dbReference type="NCBI Taxonomy" id="2064643"/>
    <lineage>
        <taxon>Bacteria</taxon>
        <taxon>Bacillati</taxon>
        <taxon>Cyanobacteriota</taxon>
        <taxon>Cyanophyceae</taxon>
        <taxon>Oscillatoriophycideae</taxon>
        <taxon>Oscillatoriales</taxon>
        <taxon>Oscillatoriaceae</taxon>
        <taxon>Oxynema</taxon>
        <taxon>Oxynema aestuarii</taxon>
    </lineage>
</organism>
<feature type="transmembrane region" description="Helical" evidence="1">
    <location>
        <begin position="263"/>
        <end position="282"/>
    </location>
</feature>
<feature type="transmembrane region" description="Helical" evidence="1">
    <location>
        <begin position="487"/>
        <end position="510"/>
    </location>
</feature>
<feature type="transmembrane region" description="Helical" evidence="1">
    <location>
        <begin position="94"/>
        <end position="115"/>
    </location>
</feature>
<gene>
    <name evidence="2" type="ORF">HCG48_19390</name>
</gene>
<dbReference type="Proteomes" id="UP000500857">
    <property type="component" value="Chromosome"/>
</dbReference>
<accession>A0A6H1U2T9</accession>
<dbReference type="KEGG" id="oxy:HCG48_19390"/>
<proteinExistence type="predicted"/>
<feature type="transmembrane region" description="Helical" evidence="1">
    <location>
        <begin position="62"/>
        <end position="82"/>
    </location>
</feature>
<feature type="transmembrane region" description="Helical" evidence="1">
    <location>
        <begin position="143"/>
        <end position="162"/>
    </location>
</feature>
<name>A0A6H1U2T9_9CYAN</name>
<feature type="transmembrane region" description="Helical" evidence="1">
    <location>
        <begin position="429"/>
        <end position="455"/>
    </location>
</feature>
<keyword evidence="1" id="KW-1133">Transmembrane helix</keyword>
<dbReference type="AlphaFoldDB" id="A0A6H1U2T9"/>
<reference evidence="2 3" key="1">
    <citation type="submission" date="2020-04" db="EMBL/GenBank/DDBJ databases">
        <authorList>
            <person name="Basu S."/>
            <person name="Maruthanayagam V."/>
            <person name="Chakraborty S."/>
            <person name="Pramanik A."/>
            <person name="Mukherjee J."/>
            <person name="Brink B."/>
        </authorList>
    </citation>
    <scope>NUCLEOTIDE SEQUENCE [LARGE SCALE GENOMIC DNA]</scope>
    <source>
        <strain evidence="2 3">AP17</strain>
    </source>
</reference>
<evidence type="ECO:0000313" key="2">
    <source>
        <dbReference type="EMBL" id="QIZ72480.1"/>
    </source>
</evidence>
<dbReference type="RefSeq" id="WP_168570628.1">
    <property type="nucleotide sequence ID" value="NZ_CP051167.1"/>
</dbReference>
<keyword evidence="3" id="KW-1185">Reference proteome</keyword>
<evidence type="ECO:0000256" key="1">
    <source>
        <dbReference type="SAM" id="Phobius"/>
    </source>
</evidence>
<feature type="transmembrane region" description="Helical" evidence="1">
    <location>
        <begin position="288"/>
        <end position="306"/>
    </location>
</feature>
<feature type="transmembrane region" description="Helical" evidence="1">
    <location>
        <begin position="39"/>
        <end position="56"/>
    </location>
</feature>
<sequence>MAVKNQSWNRKNIVASSFQKTIKNLFVFSESFSIFRWRWLILSIFPLGWLGALDYFKGANRLESEFTDLTIISFLASILILWKLRGRFQLEANFWVIYLLLSIGHHLQLYGMLYWHSQGSKTINIFPSALFDWLLNLEHPIELYQISTFSLVGFACAVVWLTKTRYFREMYYFNIDRQSIEAYQYFEKKWLLIYLLALIIISGSLIFLQFDLKIGARVDPVSGFGAASLPFKLAGIINISTKLIVPALFLNLIFIANYVKNTFCFHLGLMAYIVYCSVFTIITTSRAFIPGAIVLLSIIWSFSGCLTTGRRNFLIALTPLFPLVFGIATRLRFLREVGQVGQIYLIPEAFNQVIYNSEVWDSYLYFPLTRINGLTTLFYIQAYQPQFNLGTIYHKLTEFGFNINLVYKHEILGITDYGFSASPGLTGCLYLLSGSVWLVAIGVFLHTIFWFLLYYQVFKMNLYTKPVALAEILLLSAFFTSSGSYHLIPVCLLGIAVTTLLGEIFIRFLLNIPILPSR</sequence>
<evidence type="ECO:0008006" key="4">
    <source>
        <dbReference type="Google" id="ProtNLM"/>
    </source>
</evidence>
<feature type="transmembrane region" description="Helical" evidence="1">
    <location>
        <begin position="462"/>
        <end position="481"/>
    </location>
</feature>
<feature type="transmembrane region" description="Helical" evidence="1">
    <location>
        <begin position="191"/>
        <end position="210"/>
    </location>
</feature>
<protein>
    <recommendedName>
        <fullName evidence="4">Oligosaccharide repeat unit polymerase</fullName>
    </recommendedName>
</protein>
<feature type="transmembrane region" description="Helical" evidence="1">
    <location>
        <begin position="230"/>
        <end position="256"/>
    </location>
</feature>
<dbReference type="EMBL" id="CP051167">
    <property type="protein sequence ID" value="QIZ72480.1"/>
    <property type="molecule type" value="Genomic_DNA"/>
</dbReference>
<keyword evidence="1" id="KW-0812">Transmembrane</keyword>
<keyword evidence="1" id="KW-0472">Membrane</keyword>
<feature type="transmembrane region" description="Helical" evidence="1">
    <location>
        <begin position="313"/>
        <end position="331"/>
    </location>
</feature>
<evidence type="ECO:0000313" key="3">
    <source>
        <dbReference type="Proteomes" id="UP000500857"/>
    </source>
</evidence>